<organism evidence="1 2">
    <name type="scientific">Propioniferax innocua</name>
    <dbReference type="NCBI Taxonomy" id="1753"/>
    <lineage>
        <taxon>Bacteria</taxon>
        <taxon>Bacillati</taxon>
        <taxon>Actinomycetota</taxon>
        <taxon>Actinomycetes</taxon>
        <taxon>Propionibacteriales</taxon>
        <taxon>Propionibacteriaceae</taxon>
        <taxon>Propioniferax</taxon>
    </lineage>
</organism>
<reference evidence="1 2" key="1">
    <citation type="submission" date="2019-06" db="EMBL/GenBank/DDBJ databases">
        <title>Sequencing the genomes of 1000 actinobacteria strains.</title>
        <authorList>
            <person name="Klenk H.-P."/>
        </authorList>
    </citation>
    <scope>NUCLEOTIDE SEQUENCE [LARGE SCALE GENOMIC DNA]</scope>
    <source>
        <strain evidence="1 2">DSM 8251</strain>
    </source>
</reference>
<dbReference type="RefSeq" id="WP_142092733.1">
    <property type="nucleotide sequence ID" value="NZ_BAAAMD010000001.1"/>
</dbReference>
<dbReference type="EMBL" id="VFOR01000001">
    <property type="protein sequence ID" value="TQL62958.1"/>
    <property type="molecule type" value="Genomic_DNA"/>
</dbReference>
<proteinExistence type="predicted"/>
<protein>
    <submittedName>
        <fullName evidence="1">Uncharacterized protein</fullName>
    </submittedName>
</protein>
<accession>A0A542ZRH6</accession>
<evidence type="ECO:0000313" key="1">
    <source>
        <dbReference type="EMBL" id="TQL62958.1"/>
    </source>
</evidence>
<name>A0A542ZRH6_9ACTN</name>
<dbReference type="AlphaFoldDB" id="A0A542ZRH6"/>
<gene>
    <name evidence="1" type="ORF">FB460_0752</name>
</gene>
<keyword evidence="2" id="KW-1185">Reference proteome</keyword>
<comment type="caution">
    <text evidence="1">The sequence shown here is derived from an EMBL/GenBank/DDBJ whole genome shotgun (WGS) entry which is preliminary data.</text>
</comment>
<dbReference type="OrthoDB" id="8244441at2"/>
<dbReference type="Proteomes" id="UP000316196">
    <property type="component" value="Unassembled WGS sequence"/>
</dbReference>
<evidence type="ECO:0000313" key="2">
    <source>
        <dbReference type="Proteomes" id="UP000316196"/>
    </source>
</evidence>
<sequence>MNRHHVITWDASGASAMHLEFDATGDLVRLSPAGSGQTWLTRFAPLVTGATGNATRLRADVRCEVDADEVEQRWDVPGTDLRVRVRHTFDRTWQMRVMVRNSGSEPTEARLRWEAGRGPDAQLGIHAAGGHASCRVAGSTPGAEILQGMLVAGAVGPGAATRMRVEPGGTSVTTWKFDWADPTSPPPLPTWWPRTDLDADDPVVICDADLVVVNATSSEQGWELPAAPGVRRVEVVEATRIGIVEIFGAPRAESLAQDLCPGLDERADLAPAEAMLLVQAGRPVGDIRPRLRIGDDEPGLRRLLGGPGEEACLAPGFGHGIATLHELAMGRRVPTLPPVTDNASDVELADRMLLSAPDMPWLELMAGLGPVMGAWPMQPWGWGLAEIARWVAVASLARHLGRPGVPDPEPLRRLVLARCHDEPPPTRVAALVWLSIS</sequence>